<dbReference type="Pfam" id="PF06985">
    <property type="entry name" value="HET"/>
    <property type="match status" value="1"/>
</dbReference>
<name>A0A2P5HUE6_DIAHE</name>
<proteinExistence type="predicted"/>
<dbReference type="PANTHER" id="PTHR33112:SF8">
    <property type="entry name" value="HETEROKARYON INCOMPATIBILITY DOMAIN-CONTAINING PROTEIN"/>
    <property type="match status" value="1"/>
</dbReference>
<dbReference type="AlphaFoldDB" id="A0A2P5HUE6"/>
<protein>
    <recommendedName>
        <fullName evidence="1">Heterokaryon incompatibility domain-containing protein</fullName>
    </recommendedName>
</protein>
<reference evidence="2" key="1">
    <citation type="submission" date="2017-09" db="EMBL/GenBank/DDBJ databases">
        <title>Polyketide synthases of a Diaporthe helianthi virulent isolate.</title>
        <authorList>
            <person name="Baroncelli R."/>
        </authorList>
    </citation>
    <scope>NUCLEOTIDE SEQUENCE [LARGE SCALE GENOMIC DNA]</scope>
    <source>
        <strain evidence="2">7/96</strain>
    </source>
</reference>
<organism evidence="2 3">
    <name type="scientific">Diaporthe helianthi</name>
    <dbReference type="NCBI Taxonomy" id="158607"/>
    <lineage>
        <taxon>Eukaryota</taxon>
        <taxon>Fungi</taxon>
        <taxon>Dikarya</taxon>
        <taxon>Ascomycota</taxon>
        <taxon>Pezizomycotina</taxon>
        <taxon>Sordariomycetes</taxon>
        <taxon>Sordariomycetidae</taxon>
        <taxon>Diaporthales</taxon>
        <taxon>Diaporthaceae</taxon>
        <taxon>Diaporthe</taxon>
    </lineage>
</organism>
<dbReference type="InterPro" id="IPR010730">
    <property type="entry name" value="HET"/>
</dbReference>
<dbReference type="PANTHER" id="PTHR33112">
    <property type="entry name" value="DOMAIN PROTEIN, PUTATIVE-RELATED"/>
    <property type="match status" value="1"/>
</dbReference>
<dbReference type="STRING" id="158607.A0A2P5HUE6"/>
<keyword evidence="3" id="KW-1185">Reference proteome</keyword>
<evidence type="ECO:0000313" key="2">
    <source>
        <dbReference type="EMBL" id="POS73879.1"/>
    </source>
</evidence>
<dbReference type="Proteomes" id="UP000094444">
    <property type="component" value="Unassembled WGS sequence"/>
</dbReference>
<dbReference type="OrthoDB" id="5362512at2759"/>
<sequence length="424" mass="46821">MMTLGVVTAECPDEVLTLSDYYNIEPMNSDHEGEPPGVPAAHALKYWHQQYTAEDGDFKRFSGAITALESDVLDYDQIETQVQRLIPSAVVVGGYCAKCQHLLDHWPSTSSNKSPAVGRHLHTSELEAAARRGCRFCAFLLAVLEENGDLHIFQKIEARLRAVGNDGTASLTIAELDDPSAQQGQMIRLNLPGQIIGKTQYPIAPRIFSHFLSPSANLWDYPIDDPFEIARMWLARCSSSHVRCRRVKQNRPPTRLVSIAHGVVKLVITESLPAPPRYATLSYCWGSKPFTTLTRDNLGVFLHHLPLSELPPTFIDAIDATRRLGIDYIWIDALCIIQKEENSSDWANEAGRMSDVYGGSSLNLAASTATSVYEGTTGNAQSREGYHHYIDALKKEGSSLATAELAQTIPASVNEEGRFVIVIK</sequence>
<dbReference type="EMBL" id="MAVT02000718">
    <property type="protein sequence ID" value="POS73879.1"/>
    <property type="molecule type" value="Genomic_DNA"/>
</dbReference>
<comment type="caution">
    <text evidence="2">The sequence shown here is derived from an EMBL/GenBank/DDBJ whole genome shotgun (WGS) entry which is preliminary data.</text>
</comment>
<evidence type="ECO:0000259" key="1">
    <source>
        <dbReference type="Pfam" id="PF06985"/>
    </source>
</evidence>
<feature type="domain" description="Heterokaryon incompatibility" evidence="1">
    <location>
        <begin position="278"/>
        <end position="391"/>
    </location>
</feature>
<dbReference type="InParanoid" id="A0A2P5HUE6"/>
<accession>A0A2P5HUE6</accession>
<gene>
    <name evidence="2" type="ORF">DHEL01_v207722</name>
</gene>
<evidence type="ECO:0000313" key="3">
    <source>
        <dbReference type="Proteomes" id="UP000094444"/>
    </source>
</evidence>